<dbReference type="RefSeq" id="WP_091348734.1">
    <property type="nucleotide sequence ID" value="NZ_FOIF01000004.1"/>
</dbReference>
<dbReference type="InterPro" id="IPR006312">
    <property type="entry name" value="TatA/E"/>
</dbReference>
<comment type="similarity">
    <text evidence="9">Belongs to the TatA/E family.</text>
</comment>
<dbReference type="AlphaFoldDB" id="A0A1H9YQA4"/>
<evidence type="ECO:0000256" key="6">
    <source>
        <dbReference type="ARBA" id="ARBA00022989"/>
    </source>
</evidence>
<dbReference type="InterPro" id="IPR003369">
    <property type="entry name" value="TatA/B/E"/>
</dbReference>
<dbReference type="EMBL" id="FOIF01000004">
    <property type="protein sequence ID" value="SES71233.1"/>
    <property type="molecule type" value="Genomic_DNA"/>
</dbReference>
<evidence type="ECO:0000256" key="5">
    <source>
        <dbReference type="ARBA" id="ARBA00022927"/>
    </source>
</evidence>
<proteinExistence type="inferred from homology"/>
<dbReference type="GO" id="GO:0043953">
    <property type="term" value="P:protein transport by the Tat complex"/>
    <property type="evidence" value="ECO:0007669"/>
    <property type="project" value="UniProtKB-UniRule"/>
</dbReference>
<evidence type="ECO:0000256" key="1">
    <source>
        <dbReference type="ARBA" id="ARBA00004162"/>
    </source>
</evidence>
<keyword evidence="5 9" id="KW-0653">Protein transport</keyword>
<dbReference type="Gene3D" id="1.20.5.3310">
    <property type="match status" value="1"/>
</dbReference>
<dbReference type="GO" id="GO:0008320">
    <property type="term" value="F:protein transmembrane transporter activity"/>
    <property type="evidence" value="ECO:0007669"/>
    <property type="project" value="UniProtKB-UniRule"/>
</dbReference>
<dbReference type="GO" id="GO:0033281">
    <property type="term" value="C:TAT protein transport complex"/>
    <property type="evidence" value="ECO:0007669"/>
    <property type="project" value="UniProtKB-UniRule"/>
</dbReference>
<keyword evidence="2 9" id="KW-0813">Transport</keyword>
<evidence type="ECO:0000313" key="11">
    <source>
        <dbReference type="Proteomes" id="UP000243819"/>
    </source>
</evidence>
<protein>
    <recommendedName>
        <fullName evidence="9">Sec-independent protein translocase protein TatA</fullName>
    </recommendedName>
</protein>
<dbReference type="PRINTS" id="PR01506">
    <property type="entry name" value="TATBPROTEIN"/>
</dbReference>
<reference evidence="11" key="1">
    <citation type="submission" date="2016-10" db="EMBL/GenBank/DDBJ databases">
        <authorList>
            <person name="Varghese N."/>
            <person name="Submissions S."/>
        </authorList>
    </citation>
    <scope>NUCLEOTIDE SEQUENCE [LARGE SCALE GENOMIC DNA]</scope>
    <source>
        <strain evidence="11">DSM 13577</strain>
    </source>
</reference>
<evidence type="ECO:0000256" key="4">
    <source>
        <dbReference type="ARBA" id="ARBA00022692"/>
    </source>
</evidence>
<dbReference type="OrthoDB" id="9800908at2"/>
<dbReference type="STRING" id="1120990.SAMN03080614_100466"/>
<sequence>MPKIGGTELIVILVVILLIFGPSKLPEIGRSFGKSIKEFRKASKDIQDSITDEEN</sequence>
<dbReference type="Proteomes" id="UP000243819">
    <property type="component" value="Unassembled WGS sequence"/>
</dbReference>
<keyword evidence="11" id="KW-1185">Reference proteome</keyword>
<keyword evidence="7 9" id="KW-0811">Translocation</keyword>
<keyword evidence="6 9" id="KW-1133">Transmembrane helix</keyword>
<feature type="transmembrane region" description="Helical" evidence="9">
    <location>
        <begin position="6"/>
        <end position="25"/>
    </location>
</feature>
<evidence type="ECO:0000313" key="10">
    <source>
        <dbReference type="EMBL" id="SES71233.1"/>
    </source>
</evidence>
<comment type="function">
    <text evidence="9">Part of the twin-arginine translocation (Tat) system that transports large folded proteins containing a characteristic twin-arginine motif in their signal peptide across membranes. TatA could form the protein-conducting channel of the Tat system.</text>
</comment>
<dbReference type="Pfam" id="PF02416">
    <property type="entry name" value="TatA_B_E"/>
    <property type="match status" value="1"/>
</dbReference>
<keyword evidence="3 9" id="KW-1003">Cell membrane</keyword>
<name>A0A1H9YQA4_9FIRM</name>
<comment type="subunit">
    <text evidence="9">Forms a complex with TatC.</text>
</comment>
<keyword evidence="8 9" id="KW-0472">Membrane</keyword>
<dbReference type="PANTHER" id="PTHR42982">
    <property type="entry name" value="SEC-INDEPENDENT PROTEIN TRANSLOCASE PROTEIN TATA"/>
    <property type="match status" value="1"/>
</dbReference>
<evidence type="ECO:0000256" key="9">
    <source>
        <dbReference type="HAMAP-Rule" id="MF_00236"/>
    </source>
</evidence>
<gene>
    <name evidence="9" type="primary">tatA</name>
    <name evidence="10" type="ORF">SAMN03080614_100466</name>
</gene>
<evidence type="ECO:0000256" key="7">
    <source>
        <dbReference type="ARBA" id="ARBA00023010"/>
    </source>
</evidence>
<comment type="subcellular location">
    <subcellularLocation>
        <location evidence="1 9">Cell membrane</location>
        <topology evidence="1 9">Single-pass membrane protein</topology>
    </subcellularLocation>
</comment>
<dbReference type="HAMAP" id="MF_00236">
    <property type="entry name" value="TatA_E"/>
    <property type="match status" value="1"/>
</dbReference>
<evidence type="ECO:0000256" key="3">
    <source>
        <dbReference type="ARBA" id="ARBA00022475"/>
    </source>
</evidence>
<evidence type="ECO:0000256" key="2">
    <source>
        <dbReference type="ARBA" id="ARBA00022448"/>
    </source>
</evidence>
<organism evidence="10 11">
    <name type="scientific">Anaerobranca gottschalkii DSM 13577</name>
    <dbReference type="NCBI Taxonomy" id="1120990"/>
    <lineage>
        <taxon>Bacteria</taxon>
        <taxon>Bacillati</taxon>
        <taxon>Bacillota</taxon>
        <taxon>Clostridia</taxon>
        <taxon>Eubacteriales</taxon>
        <taxon>Proteinivoracaceae</taxon>
        <taxon>Anaerobranca</taxon>
    </lineage>
</organism>
<keyword evidence="4 9" id="KW-0812">Transmembrane</keyword>
<dbReference type="NCBIfam" id="TIGR01411">
    <property type="entry name" value="tatAE"/>
    <property type="match status" value="1"/>
</dbReference>
<evidence type="ECO:0000256" key="8">
    <source>
        <dbReference type="ARBA" id="ARBA00023136"/>
    </source>
</evidence>
<dbReference type="NCBIfam" id="NF011430">
    <property type="entry name" value="PRK14861.1"/>
    <property type="match status" value="1"/>
</dbReference>
<dbReference type="PANTHER" id="PTHR42982:SF1">
    <property type="entry name" value="SEC-INDEPENDENT PROTEIN TRANSLOCASE PROTEIN TATA"/>
    <property type="match status" value="1"/>
</dbReference>
<accession>A0A1H9YQA4</accession>